<feature type="transmembrane region" description="Helical" evidence="8">
    <location>
        <begin position="414"/>
        <end position="431"/>
    </location>
</feature>
<comment type="caution">
    <text evidence="9">The sequence shown here is derived from an EMBL/GenBank/DDBJ whole genome shotgun (WGS) entry which is preliminary data.</text>
</comment>
<dbReference type="Proteomes" id="UP001152766">
    <property type="component" value="Unassembled WGS sequence"/>
</dbReference>
<feature type="transmembrane region" description="Helical" evidence="8">
    <location>
        <begin position="169"/>
        <end position="191"/>
    </location>
</feature>
<organism evidence="9 10">
    <name type="scientific">Pelomonas aquatica</name>
    <dbReference type="NCBI Taxonomy" id="431058"/>
    <lineage>
        <taxon>Bacteria</taxon>
        <taxon>Pseudomonadati</taxon>
        <taxon>Pseudomonadota</taxon>
        <taxon>Betaproteobacteria</taxon>
        <taxon>Burkholderiales</taxon>
        <taxon>Sphaerotilaceae</taxon>
        <taxon>Roseateles</taxon>
    </lineage>
</organism>
<keyword evidence="2" id="KW-0813">Transport</keyword>
<feature type="transmembrane region" description="Helical" evidence="8">
    <location>
        <begin position="345"/>
        <end position="367"/>
    </location>
</feature>
<dbReference type="InterPro" id="IPR050171">
    <property type="entry name" value="MFS_Transporters"/>
</dbReference>
<comment type="subcellular location">
    <subcellularLocation>
        <location evidence="1">Cell membrane</location>
        <topology evidence="1">Multi-pass membrane protein</topology>
    </subcellularLocation>
</comment>
<dbReference type="SUPFAM" id="SSF103473">
    <property type="entry name" value="MFS general substrate transporter"/>
    <property type="match status" value="2"/>
</dbReference>
<dbReference type="NCBIfam" id="TIGR00924">
    <property type="entry name" value="yjdL_sub1_fam"/>
    <property type="match status" value="1"/>
</dbReference>
<evidence type="ECO:0000256" key="6">
    <source>
        <dbReference type="ARBA" id="ARBA00022989"/>
    </source>
</evidence>
<feature type="transmembrane region" description="Helical" evidence="8">
    <location>
        <begin position="51"/>
        <end position="69"/>
    </location>
</feature>
<proteinExistence type="predicted"/>
<dbReference type="RefSeq" id="WP_268151857.1">
    <property type="nucleotide sequence ID" value="NZ_JAPPUW010000013.1"/>
</dbReference>
<evidence type="ECO:0000256" key="7">
    <source>
        <dbReference type="ARBA" id="ARBA00023136"/>
    </source>
</evidence>
<feature type="transmembrane region" description="Helical" evidence="8">
    <location>
        <begin position="237"/>
        <end position="257"/>
    </location>
</feature>
<dbReference type="Pfam" id="PF00854">
    <property type="entry name" value="PTR2"/>
    <property type="match status" value="1"/>
</dbReference>
<evidence type="ECO:0000256" key="3">
    <source>
        <dbReference type="ARBA" id="ARBA00022475"/>
    </source>
</evidence>
<feature type="transmembrane region" description="Helical" evidence="8">
    <location>
        <begin position="105"/>
        <end position="128"/>
    </location>
</feature>
<evidence type="ECO:0000313" key="9">
    <source>
        <dbReference type="EMBL" id="MDG0862718.1"/>
    </source>
</evidence>
<keyword evidence="5" id="KW-0571">Peptide transport</keyword>
<keyword evidence="6 8" id="KW-1133">Transmembrane helix</keyword>
<evidence type="ECO:0000256" key="2">
    <source>
        <dbReference type="ARBA" id="ARBA00022448"/>
    </source>
</evidence>
<feature type="transmembrane region" description="Helical" evidence="8">
    <location>
        <begin position="451"/>
        <end position="474"/>
    </location>
</feature>
<dbReference type="InterPro" id="IPR000109">
    <property type="entry name" value="POT_fam"/>
</dbReference>
<reference evidence="9" key="1">
    <citation type="submission" date="2019-02" db="EMBL/GenBank/DDBJ databases">
        <title>Draft genome of the type strain Pelomonas aquatica CCUG 52575T.</title>
        <authorList>
            <person name="Gomila M."/>
            <person name="Lalucat J."/>
        </authorList>
    </citation>
    <scope>NUCLEOTIDE SEQUENCE</scope>
    <source>
        <strain evidence="9">CCUG 52575</strain>
    </source>
</reference>
<keyword evidence="7 8" id="KW-0472">Membrane</keyword>
<evidence type="ECO:0000256" key="8">
    <source>
        <dbReference type="SAM" id="Phobius"/>
    </source>
</evidence>
<dbReference type="AlphaFoldDB" id="A0A9X4LM12"/>
<dbReference type="GO" id="GO:1904680">
    <property type="term" value="F:peptide transmembrane transporter activity"/>
    <property type="evidence" value="ECO:0007669"/>
    <property type="project" value="InterPro"/>
</dbReference>
<evidence type="ECO:0000256" key="5">
    <source>
        <dbReference type="ARBA" id="ARBA00022856"/>
    </source>
</evidence>
<accession>A0A9X4LM12</accession>
<feature type="transmembrane region" description="Helical" evidence="8">
    <location>
        <begin position="313"/>
        <end position="333"/>
    </location>
</feature>
<dbReference type="Gene3D" id="1.20.1250.20">
    <property type="entry name" value="MFS general substrate transporter like domains"/>
    <property type="match status" value="1"/>
</dbReference>
<evidence type="ECO:0000256" key="1">
    <source>
        <dbReference type="ARBA" id="ARBA00004651"/>
    </source>
</evidence>
<sequence>MRSIKQHWDRVPEGSAVLFIVQVFATLGFAVLQYTLTLYATRRHGFTSEQAALMTGLFGAFNYGLHLFGGYLGGRFLSNRNLFVGGMLLQVLGCGAIAGGSLAGLYWGMALFLTGSGLNVTCLNMMLTQRFAPEDDRREAAFLWNYAGMNIGFFIGFTVAGVFQLGEDYASLFWFATLGNASAIAVALLFWRALADRDTPLTQRRGADFWGRFAIGIAVLTGLVPVLAWLLQHPGDTAIGMKALCGAVGLALLALTLRHPVPAEQRRMQAYLVLTLGSLVFWSLYQMAPSGLQLYAVGNVWMNVWGLPVAPQWVQNINTVVIVIGGPWLAALFARWRAKGWPVDIPMQFSASLVLMGLGFLALPLGIQLADPATGRADFFWLALSYVLQATGELLISPVGYAMIGRLAPRQYQGVMMGAWMLVTGLASLFAGDFSGVVAQPVDGSALATNAAYATLFTQLAAGSLATGAAMFALRPWLKRLIEGGGIATARSVDR</sequence>
<dbReference type="InterPro" id="IPR005279">
    <property type="entry name" value="Dipep/tripep_permease"/>
</dbReference>
<keyword evidence="5" id="KW-0653">Protein transport</keyword>
<keyword evidence="10" id="KW-1185">Reference proteome</keyword>
<dbReference type="EMBL" id="SGUG01000011">
    <property type="protein sequence ID" value="MDG0862718.1"/>
    <property type="molecule type" value="Genomic_DNA"/>
</dbReference>
<dbReference type="InterPro" id="IPR036259">
    <property type="entry name" value="MFS_trans_sf"/>
</dbReference>
<feature type="transmembrane region" description="Helical" evidence="8">
    <location>
        <begin position="16"/>
        <end position="39"/>
    </location>
</feature>
<feature type="transmembrane region" description="Helical" evidence="8">
    <location>
        <begin position="81"/>
        <end position="99"/>
    </location>
</feature>
<dbReference type="GO" id="GO:0005886">
    <property type="term" value="C:plasma membrane"/>
    <property type="evidence" value="ECO:0007669"/>
    <property type="project" value="UniProtKB-SubCell"/>
</dbReference>
<dbReference type="PANTHER" id="PTHR23517:SF15">
    <property type="entry name" value="PROTON-DEPENDENT OLIGOPEPTIDE FAMILY TRANSPORT PROTEIN"/>
    <property type="match status" value="1"/>
</dbReference>
<gene>
    <name evidence="9" type="ORF">EXJ73_09585</name>
</gene>
<evidence type="ECO:0000313" key="10">
    <source>
        <dbReference type="Proteomes" id="UP001152766"/>
    </source>
</evidence>
<protein>
    <submittedName>
        <fullName evidence="9">MFS transporter</fullName>
    </submittedName>
</protein>
<keyword evidence="3" id="KW-1003">Cell membrane</keyword>
<dbReference type="PANTHER" id="PTHR23517">
    <property type="entry name" value="RESISTANCE PROTEIN MDTM, PUTATIVE-RELATED-RELATED"/>
    <property type="match status" value="1"/>
</dbReference>
<name>A0A9X4LM12_9BURK</name>
<evidence type="ECO:0000256" key="4">
    <source>
        <dbReference type="ARBA" id="ARBA00022692"/>
    </source>
</evidence>
<keyword evidence="4 8" id="KW-0812">Transmembrane</keyword>
<feature type="transmembrane region" description="Helical" evidence="8">
    <location>
        <begin position="212"/>
        <end position="231"/>
    </location>
</feature>
<feature type="transmembrane region" description="Helical" evidence="8">
    <location>
        <begin position="140"/>
        <end position="163"/>
    </location>
</feature>
<feature type="transmembrane region" description="Helical" evidence="8">
    <location>
        <begin position="379"/>
        <end position="402"/>
    </location>
</feature>
<feature type="transmembrane region" description="Helical" evidence="8">
    <location>
        <begin position="269"/>
        <end position="288"/>
    </location>
</feature>
<dbReference type="GO" id="GO:0015833">
    <property type="term" value="P:peptide transport"/>
    <property type="evidence" value="ECO:0007669"/>
    <property type="project" value="UniProtKB-KW"/>
</dbReference>